<organism evidence="3 4">
    <name type="scientific">Pseudobutyrivibrio ruminis DSM 9787</name>
    <dbReference type="NCBI Taxonomy" id="1123011"/>
    <lineage>
        <taxon>Bacteria</taxon>
        <taxon>Bacillati</taxon>
        <taxon>Bacillota</taxon>
        <taxon>Clostridia</taxon>
        <taxon>Lachnospirales</taxon>
        <taxon>Lachnospiraceae</taxon>
        <taxon>Pseudobutyrivibrio</taxon>
    </lineage>
</organism>
<reference evidence="3 4" key="1">
    <citation type="submission" date="2017-08" db="EMBL/GenBank/DDBJ databases">
        <authorList>
            <person name="de Groot N.N."/>
        </authorList>
    </citation>
    <scope>NUCLEOTIDE SEQUENCE [LARGE SCALE GENOMIC DNA]</scope>
    <source>
        <strain evidence="3 4">DSM 9787</strain>
    </source>
</reference>
<dbReference type="Proteomes" id="UP000219563">
    <property type="component" value="Unassembled WGS sequence"/>
</dbReference>
<dbReference type="GO" id="GO:0043190">
    <property type="term" value="C:ATP-binding cassette (ABC) transporter complex"/>
    <property type="evidence" value="ECO:0007669"/>
    <property type="project" value="InterPro"/>
</dbReference>
<dbReference type="Gene3D" id="3.10.105.10">
    <property type="entry name" value="Dipeptide-binding Protein, Domain 3"/>
    <property type="match status" value="1"/>
</dbReference>
<proteinExistence type="predicted"/>
<dbReference type="Pfam" id="PF00496">
    <property type="entry name" value="SBP_bac_5"/>
    <property type="match status" value="1"/>
</dbReference>
<dbReference type="AlphaFoldDB" id="A0A285S5R9"/>
<dbReference type="PANTHER" id="PTHR30290:SF81">
    <property type="entry name" value="OLIGOPEPTIDE-BINDING PROTEIN OPPA"/>
    <property type="match status" value="1"/>
</dbReference>
<evidence type="ECO:0000259" key="2">
    <source>
        <dbReference type="Pfam" id="PF00496"/>
    </source>
</evidence>
<sequence length="519" mass="56517">MKKLVAMMLALTLTAATFVGCGTKAENQTADSNVESGKKTFVFGDTTFNAENEEANIDPHDTYCGWAAIRYGVGETLFKFNDNMELEPWIAESYESIDELTWKITLKDGVTFSNGNPCDAEAVKACIEDLVAVHERAAGDLAIDSIEADGLELTIKTTTPKPTLINYLCDPYGCIIDVTAGNADGIVVGTGPFVATELVTDDHINLVKNENYWGGNVNIDEVTVLTISDGDTLAMALQNGDIDAAYGMAYASYPLFENDDYVFTSTATSRAFYLQMNYNSDIIKDDAVREAIALGIDKEGFVNTLLNGYGYVGSGAFPDSFPFGKGVNAKEYDPEKAKEVLEAAGWVDTDGDGIREKDGKTLTINWVSYPSRQELPLLAESAQANLKDIGIDVQLNVTADHGTIVSEPTGWDVYAAAFVTAGIGDPMYFFSTHCLSDSTKNRGAYSNAQLEELAQEMNNTFDVDERNDLAVQMQQIILDDDAFVFCSFLRMSMISKSNVTGLTAHSSDYYELTAELDIN</sequence>
<accession>A0A285S5R9</accession>
<feature type="chain" id="PRO_5039581659" evidence="1">
    <location>
        <begin position="22"/>
        <end position="519"/>
    </location>
</feature>
<evidence type="ECO:0000256" key="1">
    <source>
        <dbReference type="SAM" id="SignalP"/>
    </source>
</evidence>
<protein>
    <submittedName>
        <fullName evidence="3">Peptide/nickel transport system substrate-binding protein</fullName>
    </submittedName>
</protein>
<dbReference type="SUPFAM" id="SSF53850">
    <property type="entry name" value="Periplasmic binding protein-like II"/>
    <property type="match status" value="1"/>
</dbReference>
<dbReference type="InterPro" id="IPR030678">
    <property type="entry name" value="Peptide/Ni-bd"/>
</dbReference>
<dbReference type="EMBL" id="OBMR01000005">
    <property type="protein sequence ID" value="SOC02127.1"/>
    <property type="molecule type" value="Genomic_DNA"/>
</dbReference>
<dbReference type="InterPro" id="IPR000914">
    <property type="entry name" value="SBP_5_dom"/>
</dbReference>
<dbReference type="PANTHER" id="PTHR30290">
    <property type="entry name" value="PERIPLASMIC BINDING COMPONENT OF ABC TRANSPORTER"/>
    <property type="match status" value="1"/>
</dbReference>
<evidence type="ECO:0000313" key="4">
    <source>
        <dbReference type="Proteomes" id="UP000219563"/>
    </source>
</evidence>
<dbReference type="CDD" id="cd08490">
    <property type="entry name" value="PBP2_NikA_DppA_OppA_like_3"/>
    <property type="match status" value="1"/>
</dbReference>
<dbReference type="GO" id="GO:0015833">
    <property type="term" value="P:peptide transport"/>
    <property type="evidence" value="ECO:0007669"/>
    <property type="project" value="TreeGrafter"/>
</dbReference>
<name>A0A285S5R9_9FIRM</name>
<dbReference type="PROSITE" id="PS51257">
    <property type="entry name" value="PROKAR_LIPOPROTEIN"/>
    <property type="match status" value="1"/>
</dbReference>
<feature type="domain" description="Solute-binding protein family 5" evidence="2">
    <location>
        <begin position="85"/>
        <end position="437"/>
    </location>
</feature>
<dbReference type="InterPro" id="IPR039424">
    <property type="entry name" value="SBP_5"/>
</dbReference>
<dbReference type="Gene3D" id="3.40.190.10">
    <property type="entry name" value="Periplasmic binding protein-like II"/>
    <property type="match status" value="1"/>
</dbReference>
<gene>
    <name evidence="3" type="ORF">SAMN02910411_1888</name>
</gene>
<evidence type="ECO:0000313" key="3">
    <source>
        <dbReference type="EMBL" id="SOC02127.1"/>
    </source>
</evidence>
<dbReference type="GO" id="GO:1904680">
    <property type="term" value="F:peptide transmembrane transporter activity"/>
    <property type="evidence" value="ECO:0007669"/>
    <property type="project" value="TreeGrafter"/>
</dbReference>
<keyword evidence="1" id="KW-0732">Signal</keyword>
<feature type="signal peptide" evidence="1">
    <location>
        <begin position="1"/>
        <end position="21"/>
    </location>
</feature>
<dbReference type="PIRSF" id="PIRSF002741">
    <property type="entry name" value="MppA"/>
    <property type="match status" value="1"/>
</dbReference>
<dbReference type="GO" id="GO:0042597">
    <property type="term" value="C:periplasmic space"/>
    <property type="evidence" value="ECO:0007669"/>
    <property type="project" value="UniProtKB-ARBA"/>
</dbReference>
<dbReference type="RefSeq" id="WP_097076261.1">
    <property type="nucleotide sequence ID" value="NZ_OBMR01000005.1"/>
</dbReference>